<dbReference type="PROSITE" id="PS50850">
    <property type="entry name" value="MFS"/>
    <property type="match status" value="1"/>
</dbReference>
<feature type="transmembrane region" description="Helical" evidence="4">
    <location>
        <begin position="113"/>
        <end position="133"/>
    </location>
</feature>
<dbReference type="InterPro" id="IPR020846">
    <property type="entry name" value="MFS_dom"/>
</dbReference>
<dbReference type="InterPro" id="IPR047200">
    <property type="entry name" value="MFS_YcaD-like"/>
</dbReference>
<organism evidence="6 7">
    <name type="scientific">Mesorhizobium australicum</name>
    <dbReference type="NCBI Taxonomy" id="536018"/>
    <lineage>
        <taxon>Bacteria</taxon>
        <taxon>Pseudomonadati</taxon>
        <taxon>Pseudomonadota</taxon>
        <taxon>Alphaproteobacteria</taxon>
        <taxon>Hyphomicrobiales</taxon>
        <taxon>Phyllobacteriaceae</taxon>
        <taxon>Mesorhizobium</taxon>
    </lineage>
</organism>
<evidence type="ECO:0000256" key="2">
    <source>
        <dbReference type="ARBA" id="ARBA00022989"/>
    </source>
</evidence>
<dbReference type="InterPro" id="IPR036259">
    <property type="entry name" value="MFS_trans_sf"/>
</dbReference>
<gene>
    <name evidence="6" type="ORF">SAMN02982922_4023</name>
</gene>
<keyword evidence="3 4" id="KW-0472">Membrane</keyword>
<feature type="domain" description="Major facilitator superfamily (MFS) profile" evidence="5">
    <location>
        <begin position="18"/>
        <end position="392"/>
    </location>
</feature>
<feature type="transmembrane region" description="Helical" evidence="4">
    <location>
        <begin position="169"/>
        <end position="188"/>
    </location>
</feature>
<dbReference type="SUPFAM" id="SSF103473">
    <property type="entry name" value="MFS general substrate transporter"/>
    <property type="match status" value="1"/>
</dbReference>
<accession>A0A1X7PF17</accession>
<dbReference type="InterPro" id="IPR011701">
    <property type="entry name" value="MFS"/>
</dbReference>
<feature type="transmembrane region" description="Helical" evidence="4">
    <location>
        <begin position="12"/>
        <end position="34"/>
    </location>
</feature>
<feature type="transmembrane region" description="Helical" evidence="4">
    <location>
        <begin position="145"/>
        <end position="163"/>
    </location>
</feature>
<dbReference type="Pfam" id="PF07690">
    <property type="entry name" value="MFS_1"/>
    <property type="match status" value="1"/>
</dbReference>
<reference evidence="6 7" key="1">
    <citation type="submission" date="2017-04" db="EMBL/GenBank/DDBJ databases">
        <authorList>
            <person name="Afonso C.L."/>
            <person name="Miller P.J."/>
            <person name="Scott M.A."/>
            <person name="Spackman E."/>
            <person name="Goraichik I."/>
            <person name="Dimitrov K.M."/>
            <person name="Suarez D.L."/>
            <person name="Swayne D.E."/>
        </authorList>
    </citation>
    <scope>NUCLEOTIDE SEQUENCE [LARGE SCALE GENOMIC DNA]</scope>
    <source>
        <strain evidence="6 7">B5P</strain>
    </source>
</reference>
<feature type="transmembrane region" description="Helical" evidence="4">
    <location>
        <begin position="334"/>
        <end position="352"/>
    </location>
</feature>
<proteinExistence type="predicted"/>
<feature type="transmembrane region" description="Helical" evidence="4">
    <location>
        <begin position="364"/>
        <end position="386"/>
    </location>
</feature>
<dbReference type="RefSeq" id="WP_244561791.1">
    <property type="nucleotide sequence ID" value="NZ_FXBL01000004.1"/>
</dbReference>
<dbReference type="PANTHER" id="PTHR23521">
    <property type="entry name" value="TRANSPORTER MFS SUPERFAMILY"/>
    <property type="match status" value="1"/>
</dbReference>
<evidence type="ECO:0000256" key="1">
    <source>
        <dbReference type="ARBA" id="ARBA00022692"/>
    </source>
</evidence>
<keyword evidence="2 4" id="KW-1133">Transmembrane helix</keyword>
<feature type="transmembrane region" description="Helical" evidence="4">
    <location>
        <begin position="54"/>
        <end position="72"/>
    </location>
</feature>
<evidence type="ECO:0000313" key="6">
    <source>
        <dbReference type="EMBL" id="SMH49821.1"/>
    </source>
</evidence>
<dbReference type="PANTHER" id="PTHR23521:SF3">
    <property type="entry name" value="MFS TRANSPORTER"/>
    <property type="match status" value="1"/>
</dbReference>
<evidence type="ECO:0000256" key="4">
    <source>
        <dbReference type="SAM" id="Phobius"/>
    </source>
</evidence>
<dbReference type="Gene3D" id="1.20.1250.20">
    <property type="entry name" value="MFS general substrate transporter like domains"/>
    <property type="match status" value="2"/>
</dbReference>
<feature type="transmembrane region" description="Helical" evidence="4">
    <location>
        <begin position="248"/>
        <end position="272"/>
    </location>
</feature>
<dbReference type="AlphaFoldDB" id="A0A1X7PF17"/>
<evidence type="ECO:0000256" key="3">
    <source>
        <dbReference type="ARBA" id="ARBA00023136"/>
    </source>
</evidence>
<dbReference type="Proteomes" id="UP000193083">
    <property type="component" value="Unassembled WGS sequence"/>
</dbReference>
<dbReference type="GO" id="GO:0005886">
    <property type="term" value="C:plasma membrane"/>
    <property type="evidence" value="ECO:0007669"/>
    <property type="project" value="TreeGrafter"/>
</dbReference>
<evidence type="ECO:0000313" key="7">
    <source>
        <dbReference type="Proteomes" id="UP000193083"/>
    </source>
</evidence>
<feature type="transmembrane region" description="Helical" evidence="4">
    <location>
        <begin position="279"/>
        <end position="297"/>
    </location>
</feature>
<name>A0A1X7PF17_9HYPH</name>
<dbReference type="GO" id="GO:0022857">
    <property type="term" value="F:transmembrane transporter activity"/>
    <property type="evidence" value="ECO:0007669"/>
    <property type="project" value="InterPro"/>
</dbReference>
<evidence type="ECO:0000259" key="5">
    <source>
        <dbReference type="PROSITE" id="PS50850"/>
    </source>
</evidence>
<feature type="transmembrane region" description="Helical" evidence="4">
    <location>
        <begin position="84"/>
        <end position="107"/>
    </location>
</feature>
<keyword evidence="1 4" id="KW-0812">Transmembrane</keyword>
<dbReference type="CDD" id="cd17477">
    <property type="entry name" value="MFS_YcaD_like"/>
    <property type="match status" value="1"/>
</dbReference>
<keyword evidence="7" id="KW-1185">Reference proteome</keyword>
<feature type="transmembrane region" description="Helical" evidence="4">
    <location>
        <begin position="303"/>
        <end position="322"/>
    </location>
</feature>
<feature type="transmembrane region" description="Helical" evidence="4">
    <location>
        <begin position="209"/>
        <end position="228"/>
    </location>
</feature>
<sequence>MQERTQPDSRDSHMPLGVLSGLTAAVTAFALAQGLSYPLFTFLMQRQGMTPAEIGLSAAMTPLGLIISALFVPQLVRRLGGRRLAVTAALAGALLFFMVGLLQNWIAWYPLRFLIGLAINPLYILGEVWMMALAPDAKRGRIMGVFNAVTGIGYAAGPLTLTAVGTEGWPPLLVAILGFSGCALLLFLTTKGLRGFEPDPDGKPATGVFGFWLLAPALLLAVTVSAATQQSAYSLMPVFGAGYGLVDARLAALITLLSLGNIVLQVPLGFLAERLGARTMMIACAALNAMCVLSLPLLISGPFVWPVLLLMGGVGYGVYTMSLVELGNRFRGQALVAGNSAFALMWGVGGIIGPPGSGAAMQAFGPIGLPAVSAGLSAVLIIFAFYRATKRRAS</sequence>
<protein>
    <submittedName>
        <fullName evidence="6">Predicted arabinose efflux permease, MFS family</fullName>
    </submittedName>
</protein>
<dbReference type="EMBL" id="FXBL01000004">
    <property type="protein sequence ID" value="SMH49821.1"/>
    <property type="molecule type" value="Genomic_DNA"/>
</dbReference>